<evidence type="ECO:0000313" key="1">
    <source>
        <dbReference type="EMBL" id="GJD57227.1"/>
    </source>
</evidence>
<evidence type="ECO:0000313" key="3">
    <source>
        <dbReference type="Proteomes" id="UP000401717"/>
    </source>
</evidence>
<protein>
    <submittedName>
        <fullName evidence="2">Uncharacterized protein</fullName>
    </submittedName>
</protein>
<dbReference type="EMBL" id="BPQI01000091">
    <property type="protein sequence ID" value="GJD57227.1"/>
    <property type="molecule type" value="Genomic_DNA"/>
</dbReference>
<sequence>MTMDEGDRIAELVQAESDLPLASMADFNEADYLPYLAGLELTDAQASELLRILWDMMRMCIEMDLPPESWGQITSQVFAAAARDSVDVE</sequence>
<dbReference type="RefSeq" id="WP_144768533.1">
    <property type="nucleotide sequence ID" value="NZ_BPQI01000091.1"/>
</dbReference>
<reference evidence="2 3" key="1">
    <citation type="submission" date="2019-06" db="EMBL/GenBank/DDBJ databases">
        <authorList>
            <person name="Rodrigo-Torres L."/>
            <person name="Arahal R. D."/>
            <person name="Lucena T."/>
        </authorList>
    </citation>
    <scope>NUCLEOTIDE SEQUENCE [LARGE SCALE GENOMIC DNA]</scope>
    <source>
        <strain evidence="2 3">SW08-7</strain>
    </source>
</reference>
<dbReference type="Proteomes" id="UP000401717">
    <property type="component" value="Unassembled WGS sequence"/>
</dbReference>
<proteinExistence type="predicted"/>
<reference evidence="1" key="2">
    <citation type="journal article" date="2021" name="Front. Microbiol.">
        <title>Comprehensive Comparative Genomics and Phenotyping of Methylobacterium Species.</title>
        <authorList>
            <person name="Alessa O."/>
            <person name="Ogura Y."/>
            <person name="Fujitani Y."/>
            <person name="Takami H."/>
            <person name="Hayashi T."/>
            <person name="Sahin N."/>
            <person name="Tani A."/>
        </authorList>
    </citation>
    <scope>NUCLEOTIDE SEQUENCE</scope>
    <source>
        <strain evidence="1">DSM 22415</strain>
    </source>
</reference>
<organism evidence="2 3">
    <name type="scientific">Methylobacterium dankookense</name>
    <dbReference type="NCBI Taxonomy" id="560405"/>
    <lineage>
        <taxon>Bacteria</taxon>
        <taxon>Pseudomonadati</taxon>
        <taxon>Pseudomonadota</taxon>
        <taxon>Alphaproteobacteria</taxon>
        <taxon>Hyphomicrobiales</taxon>
        <taxon>Methylobacteriaceae</taxon>
        <taxon>Methylobacterium</taxon>
    </lineage>
</organism>
<reference evidence="1" key="3">
    <citation type="submission" date="2021-08" db="EMBL/GenBank/DDBJ databases">
        <authorList>
            <person name="Tani A."/>
            <person name="Ola A."/>
            <person name="Ogura Y."/>
            <person name="Katsura K."/>
            <person name="Hayashi T."/>
        </authorList>
    </citation>
    <scope>NUCLEOTIDE SEQUENCE</scope>
    <source>
        <strain evidence="1">DSM 22415</strain>
    </source>
</reference>
<dbReference type="AlphaFoldDB" id="A0A564G588"/>
<dbReference type="Proteomes" id="UP001055303">
    <property type="component" value="Unassembled WGS sequence"/>
</dbReference>
<dbReference type="OrthoDB" id="7998061at2"/>
<gene>
    <name evidence="1" type="ORF">IFDJLNFL_3128</name>
    <name evidence="2" type="ORF">MTDSW087_05449</name>
</gene>
<name>A0A564G588_9HYPH</name>
<dbReference type="EMBL" id="CABFVH010000066">
    <property type="protein sequence ID" value="VUF15705.1"/>
    <property type="molecule type" value="Genomic_DNA"/>
</dbReference>
<evidence type="ECO:0000313" key="2">
    <source>
        <dbReference type="EMBL" id="VUF15705.1"/>
    </source>
</evidence>
<evidence type="ECO:0000313" key="4">
    <source>
        <dbReference type="Proteomes" id="UP001055303"/>
    </source>
</evidence>
<accession>A0A564G588</accession>
<keyword evidence="4" id="KW-1185">Reference proteome</keyword>